<dbReference type="EMBL" id="JBFOLK010000014">
    <property type="protein sequence ID" value="KAL2460055.1"/>
    <property type="molecule type" value="Genomic_DNA"/>
</dbReference>
<dbReference type="PROSITE" id="PS51760">
    <property type="entry name" value="GH10_2"/>
    <property type="match status" value="2"/>
</dbReference>
<keyword evidence="4" id="KW-0624">Polysaccharide degradation</keyword>
<dbReference type="Proteomes" id="UP001604336">
    <property type="component" value="Unassembled WGS sequence"/>
</dbReference>
<organism evidence="7 8">
    <name type="scientific">Abeliophyllum distichum</name>
    <dbReference type="NCBI Taxonomy" id="126358"/>
    <lineage>
        <taxon>Eukaryota</taxon>
        <taxon>Viridiplantae</taxon>
        <taxon>Streptophyta</taxon>
        <taxon>Embryophyta</taxon>
        <taxon>Tracheophyta</taxon>
        <taxon>Spermatophyta</taxon>
        <taxon>Magnoliopsida</taxon>
        <taxon>eudicotyledons</taxon>
        <taxon>Gunneridae</taxon>
        <taxon>Pentapetalae</taxon>
        <taxon>asterids</taxon>
        <taxon>lamiids</taxon>
        <taxon>Lamiales</taxon>
        <taxon>Oleaceae</taxon>
        <taxon>Forsythieae</taxon>
        <taxon>Abeliophyllum</taxon>
    </lineage>
</organism>
<keyword evidence="3" id="KW-0119">Carbohydrate metabolism</keyword>
<feature type="domain" description="GH10" evidence="6">
    <location>
        <begin position="702"/>
        <end position="998"/>
    </location>
</feature>
<dbReference type="GO" id="GO:0000272">
    <property type="term" value="P:polysaccharide catabolic process"/>
    <property type="evidence" value="ECO:0007669"/>
    <property type="project" value="UniProtKB-KW"/>
</dbReference>
<protein>
    <submittedName>
        <fullName evidence="7">Glycosyl hydrolase family 10 protein</fullName>
    </submittedName>
</protein>
<keyword evidence="5" id="KW-0732">Signal</keyword>
<dbReference type="SMART" id="SM00633">
    <property type="entry name" value="Glyco_10"/>
    <property type="match status" value="1"/>
</dbReference>
<reference evidence="8" key="1">
    <citation type="submission" date="2024-07" db="EMBL/GenBank/DDBJ databases">
        <title>Two chromosome-level genome assemblies of Korean endemic species Abeliophyllum distichum and Forsythia ovata (Oleaceae).</title>
        <authorList>
            <person name="Jang H."/>
        </authorList>
    </citation>
    <scope>NUCLEOTIDE SEQUENCE [LARGE SCALE GENOMIC DNA]</scope>
</reference>
<dbReference type="SUPFAM" id="SSF51445">
    <property type="entry name" value="(Trans)glycosidases"/>
    <property type="match status" value="2"/>
</dbReference>
<dbReference type="Gene3D" id="2.60.120.260">
    <property type="entry name" value="Galactose-binding domain-like"/>
    <property type="match status" value="1"/>
</dbReference>
<dbReference type="AlphaFoldDB" id="A0ABD1P857"/>
<dbReference type="InterPro" id="IPR017853">
    <property type="entry name" value="GH"/>
</dbReference>
<gene>
    <name evidence="7" type="ORF">Adt_43475</name>
</gene>
<dbReference type="PANTHER" id="PTHR31490:SF83">
    <property type="entry name" value="EXOGLUCANASE_XYLANASE-LIKE ISOFORM X1"/>
    <property type="match status" value="1"/>
</dbReference>
<feature type="signal peptide" evidence="5">
    <location>
        <begin position="1"/>
        <end position="23"/>
    </location>
</feature>
<feature type="chain" id="PRO_5044880683" evidence="5">
    <location>
        <begin position="24"/>
        <end position="1058"/>
    </location>
</feature>
<feature type="domain" description="GH10" evidence="6">
    <location>
        <begin position="199"/>
        <end position="495"/>
    </location>
</feature>
<keyword evidence="2 7" id="KW-0378">Hydrolase</keyword>
<evidence type="ECO:0000256" key="2">
    <source>
        <dbReference type="ARBA" id="ARBA00022801"/>
    </source>
</evidence>
<evidence type="ECO:0000313" key="8">
    <source>
        <dbReference type="Proteomes" id="UP001604336"/>
    </source>
</evidence>
<name>A0ABD1P857_9LAMI</name>
<comment type="similarity">
    <text evidence="1">Belongs to the glycosyl hydrolase 10 (cellulase F) family.</text>
</comment>
<sequence>MQYLPFFCPLLLLLFLGSSLVLSYDGPLYDSSAYRECKLLPEEPLYNGGILKDQDPNLLRSILDNGDQVSYPTFLLQNLTQGNKYCFSVWIKINNADSALVRASLVTEETTLSCIGTVIAKQGCWSFLKGGFVLTSSPKLSELNLQDSAGRDIDIEIASASLQPFTEEQWSLNQQTKINKARKRAVIIHVSDRHGAKLQGAAITVEQVSKDFPFGSAIAKTIIGNSRYQKWFTERFNAAVFENELKWDATEPTPGQVNYTIPDQMLKFVRANQIITRGHNIFWENPKSSPKWILNLTSPDLQSAVTSRIQSLMSRYKEEFIHWDVSNEMLHFDFYEQKLGPNATLQFFTKAHQIDPLATLFMNEYNVVETCNDDNSTVDTYISRMIELKQGGVTMDGIGLQGHFDVPNPPLMRAILDKLATLGLPIWLTEVDISKQFSKESQAIYLEEVLREGFSHPAVNGMILWTAIRQNSCYQMCLTDNDFNNLPAGDTVDKLLKEWQTGILEGKTNEHGSYSFHGFLGEYKVTAKYDNKTVISTFSCKSLPEAPLYNGGIIKNQTQQIHNNLSLSRTAVKSPAFVLYNLTGNTMYSFSSWITINGTDSAVIKASLTTDNNTFNCMGTVSAKLGCWSFLKGGFVMESPSNYALIYFQNLDGGQINITVSSASLQPFTDQQWRINQQLLIETERKRMATLHVSDVDGNRLQGATIVVEQVSRDFPFGSAIAQTILGNLPYQNWFFERFNAAVFEDELKWYSTEPQPGIVNYTTPDQMLEFVRRNQIIARGHNIFWENPNFTPSWVRNLTGPELQTAVKFRIQSLMNHYKNEFIHWDVDNEMLHYNFYEQRLGPNASLQFFETAQKSDPLARLFMNEFNVLETCDDRNSTVDAYISRLGELGKGGVSMDGIGLEGHFTVPNPPLIRAVLDKLATLGLPIWLTEVDISKSLDQETQARYLEAVLREGFSHPSINGIMLWTALHPYGCYQMCLTDNNFQNLPAGNVVDTLLKEWQTGAVEGQTDDHGSFSFDGFLGEYNVTVNYGNRTANSSFTLCRDDETKHWNIQLQS</sequence>
<evidence type="ECO:0000259" key="6">
    <source>
        <dbReference type="PROSITE" id="PS51760"/>
    </source>
</evidence>
<dbReference type="Gene3D" id="3.20.20.80">
    <property type="entry name" value="Glycosidases"/>
    <property type="match status" value="2"/>
</dbReference>
<dbReference type="PRINTS" id="PR00134">
    <property type="entry name" value="GLHYDRLASE10"/>
</dbReference>
<proteinExistence type="inferred from homology"/>
<comment type="caution">
    <text evidence="7">The sequence shown here is derived from an EMBL/GenBank/DDBJ whole genome shotgun (WGS) entry which is preliminary data.</text>
</comment>
<dbReference type="GO" id="GO:0031176">
    <property type="term" value="F:endo-1,4-beta-xylanase activity"/>
    <property type="evidence" value="ECO:0007669"/>
    <property type="project" value="UniProtKB-ARBA"/>
</dbReference>
<evidence type="ECO:0000256" key="3">
    <source>
        <dbReference type="ARBA" id="ARBA00023277"/>
    </source>
</evidence>
<dbReference type="Pfam" id="PF00331">
    <property type="entry name" value="Glyco_hydro_10"/>
    <property type="match status" value="2"/>
</dbReference>
<accession>A0ABD1P857</accession>
<dbReference type="PANTHER" id="PTHR31490">
    <property type="entry name" value="GLYCOSYL HYDROLASE"/>
    <property type="match status" value="1"/>
</dbReference>
<dbReference type="InterPro" id="IPR044846">
    <property type="entry name" value="GH10"/>
</dbReference>
<dbReference type="InterPro" id="IPR001000">
    <property type="entry name" value="GH10_dom"/>
</dbReference>
<evidence type="ECO:0000313" key="7">
    <source>
        <dbReference type="EMBL" id="KAL2460055.1"/>
    </source>
</evidence>
<evidence type="ECO:0000256" key="5">
    <source>
        <dbReference type="SAM" id="SignalP"/>
    </source>
</evidence>
<evidence type="ECO:0000256" key="4">
    <source>
        <dbReference type="ARBA" id="ARBA00023326"/>
    </source>
</evidence>
<keyword evidence="8" id="KW-1185">Reference proteome</keyword>
<evidence type="ECO:0000256" key="1">
    <source>
        <dbReference type="ARBA" id="ARBA00007495"/>
    </source>
</evidence>